<dbReference type="eggNOG" id="KOG1282">
    <property type="taxonomic scope" value="Eukaryota"/>
</dbReference>
<dbReference type="FunFam" id="3.40.50.11320:FF:000002">
    <property type="entry name" value="Carboxypeptidase"/>
    <property type="match status" value="1"/>
</dbReference>
<dbReference type="InterPro" id="IPR029058">
    <property type="entry name" value="AB_hydrolase_fold"/>
</dbReference>
<evidence type="ECO:0000256" key="1">
    <source>
        <dbReference type="ARBA" id="ARBA00009431"/>
    </source>
</evidence>
<reference evidence="6" key="2">
    <citation type="submission" date="2020-10" db="EMBL/GenBank/DDBJ databases">
        <authorList>
            <person name="Scholz U."/>
            <person name="Mascher M."/>
            <person name="Fiebig A."/>
        </authorList>
    </citation>
    <scope>NUCLEOTIDE SEQUENCE [LARGE SCALE GENOMIC DNA]</scope>
    <source>
        <strain evidence="6">cv. Morex</strain>
    </source>
</reference>
<dbReference type="FunFam" id="3.40.50.12670:FF:000001">
    <property type="entry name" value="Carboxypeptidase"/>
    <property type="match status" value="1"/>
</dbReference>
<dbReference type="InterPro" id="IPR033124">
    <property type="entry name" value="Ser_caboxypep_his_AS"/>
</dbReference>
<keyword evidence="7" id="KW-1185">Reference proteome</keyword>
<keyword evidence="4" id="KW-1015">Disulfide bond</keyword>
<reference evidence="6" key="3">
    <citation type="submission" date="2022-01" db="UniProtKB">
        <authorList>
            <consortium name="EnsemblPlants"/>
        </authorList>
    </citation>
    <scope>IDENTIFICATION</scope>
    <source>
        <strain evidence="6">subsp. vulgare</strain>
    </source>
</reference>
<dbReference type="RefSeq" id="XP_044974955.1">
    <property type="nucleotide sequence ID" value="XM_045119020.1"/>
</dbReference>
<evidence type="ECO:0000256" key="5">
    <source>
        <dbReference type="ARBA" id="ARBA00023180"/>
    </source>
</evidence>
<dbReference type="OMA" id="GIQPWIN"/>
<dbReference type="PANTHER" id="PTHR11802:SF300">
    <property type="match status" value="1"/>
</dbReference>
<evidence type="ECO:0000313" key="7">
    <source>
        <dbReference type="Proteomes" id="UP000011116"/>
    </source>
</evidence>
<dbReference type="Gramene" id="HORVU.MOREX.r2.3HG0195120.1">
    <property type="protein sequence ID" value="HORVU.MOREX.r2.3HG0195120.1"/>
    <property type="gene ID" value="HORVU.MOREX.r2.3HG0195120"/>
</dbReference>
<sequence length="469" mass="52091">MKDRSHGLALRVSLLLLVLIIIVIAQAQSEKNQTTVQVSHLPGFHGPLPFSLETGYVQVDNRNGVHLFYYFVQSETSPTEDPVLLWLTGGPGCSAFSGLVYEIGPLSFQPDSYTGGLPELVYRPDSWTKVANVIFLDSPVGAGFSYSATDQGYKSSDTKAVDQIAIFLTKWYKEHPQFLLNPLFIAGDSYSGLIGPPLTVQIAKGIEMGDKPLLNLKGYIIGNPLTDRKFDLPARVPYAHRMGLISDEQYEKYRESCGADTGMNRNIQCKNCHDAIDKCLKGINIHHILEPECSSEYNGNSDSGRTLLDYRGAELGLSDISSECREKGYSMSSIWANNRAVREALGVHNGTVPVWLRCNHGTPYTTDIRSSVEYHRSLASRGYRSLIYSGDHDMTVPFIGTQAWIRSLRFAIVDQWRPWYATGQVAGFTTLYANNLTFATVKGGGHTAPEYRPKECLAMVDRWLSGRPL</sequence>
<dbReference type="PRINTS" id="PR00724">
    <property type="entry name" value="CRBOXYPTASEC"/>
</dbReference>
<dbReference type="GO" id="GO:0016747">
    <property type="term" value="F:acyltransferase activity, transferring groups other than amino-acyl groups"/>
    <property type="evidence" value="ECO:0000318"/>
    <property type="project" value="GO_Central"/>
</dbReference>
<dbReference type="PANTHER" id="PTHR11802">
    <property type="entry name" value="SERINE PROTEASE FAMILY S10 SERINE CARBOXYPEPTIDASE"/>
    <property type="match status" value="1"/>
</dbReference>
<dbReference type="EnsemblPlants" id="HORVU.MOREX.r3.3HG0235170.2">
    <property type="protein sequence ID" value="HORVU.MOREX.r3.3HG0235170.2"/>
    <property type="gene ID" value="HORVU.MOREX.r3.3HG0235170"/>
</dbReference>
<name>M0Y8I4_HORVV</name>
<dbReference type="SMR" id="M0Y8I4"/>
<proteinExistence type="inferred from homology"/>
<keyword evidence="5" id="KW-0325">Glycoprotein</keyword>
<comment type="similarity">
    <text evidence="1">Belongs to the peptidase S10 family.</text>
</comment>
<dbReference type="GO" id="GO:0004185">
    <property type="term" value="F:serine-type carboxypeptidase activity"/>
    <property type="evidence" value="ECO:0007669"/>
    <property type="project" value="InterPro"/>
</dbReference>
<dbReference type="InterPro" id="IPR001563">
    <property type="entry name" value="Peptidase_S10"/>
</dbReference>
<dbReference type="SUPFAM" id="SSF53474">
    <property type="entry name" value="alpha/beta-Hydrolases"/>
    <property type="match status" value="1"/>
</dbReference>
<dbReference type="AlphaFoldDB" id="M0Y8I4"/>
<dbReference type="Gramene" id="HORVU.MOREX.r3.3HG0235170.2">
    <property type="protein sequence ID" value="HORVU.MOREX.r3.3HG0235170.2"/>
    <property type="gene ID" value="HORVU.MOREX.r3.3HG0235170"/>
</dbReference>
<accession>M0Y8I4</accession>
<dbReference type="PaxDb" id="4513-MLOC_6671.1"/>
<evidence type="ECO:0000256" key="2">
    <source>
        <dbReference type="ARBA" id="ARBA00022729"/>
    </source>
</evidence>
<reference evidence="7" key="1">
    <citation type="journal article" date="2012" name="Nature">
        <title>A physical, genetic and functional sequence assembly of the barley genome.</title>
        <authorList>
            <consortium name="The International Barley Genome Sequencing Consortium"/>
            <person name="Mayer K.F."/>
            <person name="Waugh R."/>
            <person name="Brown J.W."/>
            <person name="Schulman A."/>
            <person name="Langridge P."/>
            <person name="Platzer M."/>
            <person name="Fincher G.B."/>
            <person name="Muehlbauer G.J."/>
            <person name="Sato K."/>
            <person name="Close T.J."/>
            <person name="Wise R.P."/>
            <person name="Stein N."/>
        </authorList>
    </citation>
    <scope>NUCLEOTIDE SEQUENCE [LARGE SCALE GENOMIC DNA]</scope>
    <source>
        <strain evidence="7">cv. Morex</strain>
    </source>
</reference>
<evidence type="ECO:0000256" key="3">
    <source>
        <dbReference type="ARBA" id="ARBA00023145"/>
    </source>
</evidence>
<dbReference type="GO" id="GO:0006508">
    <property type="term" value="P:proteolysis"/>
    <property type="evidence" value="ECO:0007669"/>
    <property type="project" value="InterPro"/>
</dbReference>
<protein>
    <submittedName>
        <fullName evidence="6">Uncharacterized protein</fullName>
    </submittedName>
</protein>
<dbReference type="OrthoDB" id="443318at2759"/>
<dbReference type="GeneID" id="123442853"/>
<keyword evidence="3" id="KW-0865">Zymogen</keyword>
<organism evidence="6 7">
    <name type="scientific">Hordeum vulgare subsp. vulgare</name>
    <name type="common">Domesticated barley</name>
    <dbReference type="NCBI Taxonomy" id="112509"/>
    <lineage>
        <taxon>Eukaryota</taxon>
        <taxon>Viridiplantae</taxon>
        <taxon>Streptophyta</taxon>
        <taxon>Embryophyta</taxon>
        <taxon>Tracheophyta</taxon>
        <taxon>Spermatophyta</taxon>
        <taxon>Magnoliopsida</taxon>
        <taxon>Liliopsida</taxon>
        <taxon>Poales</taxon>
        <taxon>Poaceae</taxon>
        <taxon>BOP clade</taxon>
        <taxon>Pooideae</taxon>
        <taxon>Triticodae</taxon>
        <taxon>Triticeae</taxon>
        <taxon>Hordeinae</taxon>
        <taxon>Hordeum</taxon>
    </lineage>
</organism>
<dbReference type="ExpressionAtlas" id="M0Y8I4">
    <property type="expression patterns" value="baseline"/>
</dbReference>
<dbReference type="KEGG" id="hvg:123442853"/>
<evidence type="ECO:0000256" key="4">
    <source>
        <dbReference type="ARBA" id="ARBA00023157"/>
    </source>
</evidence>
<dbReference type="Gene3D" id="3.40.50.1820">
    <property type="entry name" value="alpha/beta hydrolase"/>
    <property type="match status" value="1"/>
</dbReference>
<dbReference type="Proteomes" id="UP000011116">
    <property type="component" value="Chromosome 3H"/>
</dbReference>
<dbReference type="GO" id="GO:0019748">
    <property type="term" value="P:secondary metabolic process"/>
    <property type="evidence" value="ECO:0000318"/>
    <property type="project" value="GO_Central"/>
</dbReference>
<evidence type="ECO:0000313" key="6">
    <source>
        <dbReference type="EnsemblPlants" id="HORVU.MOREX.r3.3HG0235170.2"/>
    </source>
</evidence>
<dbReference type="PROSITE" id="PS00560">
    <property type="entry name" value="CARBOXYPEPT_SER_HIS"/>
    <property type="match status" value="1"/>
</dbReference>
<gene>
    <name evidence="6" type="primary">LOC123442853</name>
</gene>
<dbReference type="Pfam" id="PF00450">
    <property type="entry name" value="Peptidase_S10"/>
    <property type="match status" value="1"/>
</dbReference>
<dbReference type="FunFam" id="3.40.50.1820:FF:000072">
    <property type="entry name" value="Serine carboxypeptidase-like 19"/>
    <property type="match status" value="1"/>
</dbReference>
<keyword evidence="2" id="KW-0732">Signal</keyword>